<keyword evidence="2" id="KW-1185">Reference proteome</keyword>
<gene>
    <name evidence="1" type="ORF">OTERR_20740</name>
</gene>
<dbReference type="RefSeq" id="WP_054620385.1">
    <property type="nucleotide sequence ID" value="NZ_CP022579.1"/>
</dbReference>
<organism evidence="1 2">
    <name type="scientific">Oryzomicrobium terrae</name>
    <dbReference type="NCBI Taxonomy" id="1735038"/>
    <lineage>
        <taxon>Bacteria</taxon>
        <taxon>Pseudomonadati</taxon>
        <taxon>Pseudomonadota</taxon>
        <taxon>Betaproteobacteria</taxon>
        <taxon>Rhodocyclales</taxon>
        <taxon>Rhodocyclaceae</taxon>
        <taxon>Oryzomicrobium</taxon>
    </lineage>
</organism>
<evidence type="ECO:0000313" key="2">
    <source>
        <dbReference type="Proteomes" id="UP000323671"/>
    </source>
</evidence>
<dbReference type="AlphaFoldDB" id="A0A5C1E9J1"/>
<dbReference type="Proteomes" id="UP000323671">
    <property type="component" value="Chromosome"/>
</dbReference>
<dbReference type="EMBL" id="CP022579">
    <property type="protein sequence ID" value="QEL65550.1"/>
    <property type="molecule type" value="Genomic_DNA"/>
</dbReference>
<sequence>MAAETPSHPAASSRGVRAALIFALVAERLTAYYEHGQWPTEAQGASLVADWLTRSKRTLAMDERRHLSALSDQLARRIAASLSREAGLYTAHDMMEALDPNHTSDTAQALMAECERLLDEPPAP</sequence>
<protein>
    <submittedName>
        <fullName evidence="1">Uncharacterized protein</fullName>
    </submittedName>
</protein>
<proteinExistence type="predicted"/>
<evidence type="ECO:0000313" key="1">
    <source>
        <dbReference type="EMBL" id="QEL65550.1"/>
    </source>
</evidence>
<reference evidence="1 2" key="1">
    <citation type="submission" date="2017-07" db="EMBL/GenBank/DDBJ databases">
        <title>Complete genome sequence of Oryzomicrobium terrae TPP412.</title>
        <authorList>
            <person name="Chiu L.-W."/>
            <person name="Lo K.-J."/>
            <person name="Tsai Y.-M."/>
            <person name="Lin S.-S."/>
            <person name="Kuo C.-H."/>
            <person name="Liu C.-T."/>
        </authorList>
    </citation>
    <scope>NUCLEOTIDE SEQUENCE [LARGE SCALE GENOMIC DNA]</scope>
    <source>
        <strain evidence="1 2">TPP412</strain>
    </source>
</reference>
<name>A0A5C1E9J1_9RHOO</name>
<dbReference type="KEGG" id="otr:OTERR_20740"/>
<accession>A0A5C1E9J1</accession>